<comment type="caution">
    <text evidence="1">The sequence shown here is derived from an EMBL/GenBank/DDBJ whole genome shotgun (WGS) entry which is preliminary data.</text>
</comment>
<keyword evidence="2" id="KW-1185">Reference proteome</keyword>
<accession>A0ACC1QZR2</accession>
<protein>
    <submittedName>
        <fullName evidence="1">Uncharacterized protein</fullName>
    </submittedName>
</protein>
<dbReference type="EMBL" id="JANAKD010000212">
    <property type="protein sequence ID" value="KAJ3496183.1"/>
    <property type="molecule type" value="Genomic_DNA"/>
</dbReference>
<sequence>MIISKQLLPVWAASVAAAASPPSVTIDAGTIIGGDCTNSVSVFFKSIPYAQPPINDLRFEPPKAYGKFPNGQLNATSPATACIQFGQTFEAQGNKSEDCLYLDIWAPSNATKDSKLSVKIFVYGGSNTDGGISDSLYDGCKTADDGAILVSINYRLGPLGFMALKSAGIHGNQGIQDLLLGVKWVKDNISAFGGDPDKMVLFGQSAGATDAYIIATLPEAPSLIKSVIAESLALPSLVDSSSVENAAVSYAKGLGCEVADKKCFQSKSVSSLKNAYFGDKYLKTGLGESADISIPSASSHKFWPFVDGTIIPKSPAKAGSKVPMIVGYNQREGMMDTLTKYNSLEAAKSATPAAYTKFLKDNFGPAAAIIEKYYDLSLFKDTPLPVIAAIATIGTDAEYKCTAYQSALQTARNGVPSWVYEFTHNSSCVWLDTMPQEFIQVFGAAHTAELPYIFGNLHFDFANKNTTCTGTSEEWGLSEEMMGLWTMMAEKGSPSTKGNRWPQFRASANGSDVQGMIFGNSSEAGGIDFSACQLWAKLDEMLGNTNVTAPTHSGGATQATGSPGGHPTSLASGPIAAIGILFAGLAVAI</sequence>
<reference evidence="1" key="1">
    <citation type="submission" date="2022-07" db="EMBL/GenBank/DDBJ databases">
        <title>Genome Sequence of Lecanicillium saksenae.</title>
        <authorList>
            <person name="Buettner E."/>
        </authorList>
    </citation>
    <scope>NUCLEOTIDE SEQUENCE</scope>
    <source>
        <strain evidence="1">VT-O1</strain>
    </source>
</reference>
<gene>
    <name evidence="1" type="ORF">NLG97_g2846</name>
</gene>
<organism evidence="1 2">
    <name type="scientific">Lecanicillium saksenae</name>
    <dbReference type="NCBI Taxonomy" id="468837"/>
    <lineage>
        <taxon>Eukaryota</taxon>
        <taxon>Fungi</taxon>
        <taxon>Dikarya</taxon>
        <taxon>Ascomycota</taxon>
        <taxon>Pezizomycotina</taxon>
        <taxon>Sordariomycetes</taxon>
        <taxon>Hypocreomycetidae</taxon>
        <taxon>Hypocreales</taxon>
        <taxon>Cordycipitaceae</taxon>
        <taxon>Lecanicillium</taxon>
    </lineage>
</organism>
<name>A0ACC1QZR2_9HYPO</name>
<dbReference type="Proteomes" id="UP001148737">
    <property type="component" value="Unassembled WGS sequence"/>
</dbReference>
<evidence type="ECO:0000313" key="1">
    <source>
        <dbReference type="EMBL" id="KAJ3496183.1"/>
    </source>
</evidence>
<proteinExistence type="predicted"/>
<evidence type="ECO:0000313" key="2">
    <source>
        <dbReference type="Proteomes" id="UP001148737"/>
    </source>
</evidence>